<dbReference type="GO" id="GO:0006281">
    <property type="term" value="P:DNA repair"/>
    <property type="evidence" value="ECO:0007669"/>
    <property type="project" value="UniProtKB-UniRule"/>
</dbReference>
<feature type="binding site" evidence="14">
    <location>
        <begin position="189"/>
        <end position="196"/>
    </location>
    <ligand>
        <name>ATP</name>
        <dbReference type="ChEBI" id="CHEBI:30616"/>
    </ligand>
</feature>
<dbReference type="HAMAP" id="MF_03176">
    <property type="entry name" value="PIF1"/>
    <property type="match status" value="1"/>
</dbReference>
<keyword evidence="6 14" id="KW-0347">Helicase</keyword>
<dbReference type="Gene3D" id="3.40.50.300">
    <property type="entry name" value="P-loop containing nucleotide triphosphate hydrolases"/>
    <property type="match status" value="2"/>
</dbReference>
<feature type="region of interest" description="Disordered" evidence="15">
    <location>
        <begin position="71"/>
        <end position="145"/>
    </location>
</feature>
<evidence type="ECO:0000256" key="8">
    <source>
        <dbReference type="ARBA" id="ARBA00023125"/>
    </source>
</evidence>
<comment type="subunit">
    <text evidence="14">Monomer.</text>
</comment>
<comment type="subcellular location">
    <subcellularLocation>
        <location evidence="2">Nucleus</location>
        <location evidence="2">Nucleolus</location>
    </subcellularLocation>
    <subcellularLocation>
        <location evidence="14">Nucleus</location>
    </subcellularLocation>
    <subcellularLocation>
        <location evidence="14">Mitochondrion</location>
    </subcellularLocation>
</comment>
<comment type="function">
    <text evidence="14">DNA-dependent ATPase and 5'-3' DNA helicase required for the maintenance of both mitochondrial and nuclear genome stability.</text>
</comment>
<evidence type="ECO:0000259" key="16">
    <source>
        <dbReference type="SMART" id="SM00382"/>
    </source>
</evidence>
<keyword evidence="7 14" id="KW-0067">ATP-binding</keyword>
<dbReference type="GO" id="GO:0000723">
    <property type="term" value="P:telomere maintenance"/>
    <property type="evidence" value="ECO:0007669"/>
    <property type="project" value="InterPro"/>
</dbReference>
<dbReference type="CDD" id="cd18037">
    <property type="entry name" value="DEXSc_Pif1_like"/>
    <property type="match status" value="1"/>
</dbReference>
<accession>A0A5N5QSQ7</accession>
<keyword evidence="5 14" id="KW-0378">Hydrolase</keyword>
<feature type="compositionally biased region" description="Low complexity" evidence="15">
    <location>
        <begin position="17"/>
        <end position="56"/>
    </location>
</feature>
<evidence type="ECO:0000313" key="18">
    <source>
        <dbReference type="Proteomes" id="UP000383932"/>
    </source>
</evidence>
<reference evidence="17 18" key="1">
    <citation type="journal article" date="2019" name="Fungal Biol. Biotechnol.">
        <title>Draft genome sequence of fastidious pathogen Ceratobasidium theobromae, which causes vascular-streak dieback in Theobroma cacao.</title>
        <authorList>
            <person name="Ali S.S."/>
            <person name="Asman A."/>
            <person name="Shao J."/>
            <person name="Firmansyah A.P."/>
            <person name="Susilo A.W."/>
            <person name="Rosmana A."/>
            <person name="McMahon P."/>
            <person name="Junaid M."/>
            <person name="Guest D."/>
            <person name="Kheng T.Y."/>
            <person name="Meinhardt L.W."/>
            <person name="Bailey B.A."/>
        </authorList>
    </citation>
    <scope>NUCLEOTIDE SEQUENCE [LARGE SCALE GENOMIC DNA]</scope>
    <source>
        <strain evidence="17 18">CT2</strain>
    </source>
</reference>
<dbReference type="InterPro" id="IPR048293">
    <property type="entry name" value="PIF1_RRM3_pfh1"/>
</dbReference>
<proteinExistence type="inferred from homology"/>
<keyword evidence="18" id="KW-1185">Reference proteome</keyword>
<dbReference type="InterPro" id="IPR003593">
    <property type="entry name" value="AAA+_ATPase"/>
</dbReference>
<evidence type="ECO:0000256" key="14">
    <source>
        <dbReference type="HAMAP-Rule" id="MF_03176"/>
    </source>
</evidence>
<keyword evidence="11 14" id="KW-0234">DNA repair</keyword>
<dbReference type="EMBL" id="SSOP01000016">
    <property type="protein sequence ID" value="KAB5594770.1"/>
    <property type="molecule type" value="Genomic_DNA"/>
</dbReference>
<evidence type="ECO:0000256" key="4">
    <source>
        <dbReference type="ARBA" id="ARBA00022763"/>
    </source>
</evidence>
<dbReference type="CDD" id="cd18809">
    <property type="entry name" value="SF1_C_RecD"/>
    <property type="match status" value="1"/>
</dbReference>
<organism evidence="17 18">
    <name type="scientific">Ceratobasidium theobromae</name>
    <dbReference type="NCBI Taxonomy" id="1582974"/>
    <lineage>
        <taxon>Eukaryota</taxon>
        <taxon>Fungi</taxon>
        <taxon>Dikarya</taxon>
        <taxon>Basidiomycota</taxon>
        <taxon>Agaricomycotina</taxon>
        <taxon>Agaricomycetes</taxon>
        <taxon>Cantharellales</taxon>
        <taxon>Ceratobasidiaceae</taxon>
        <taxon>Ceratobasidium</taxon>
    </lineage>
</organism>
<dbReference type="SMART" id="SM00382">
    <property type="entry name" value="AAA"/>
    <property type="match status" value="1"/>
</dbReference>
<feature type="DNA-binding region" evidence="14">
    <location>
        <begin position="586"/>
        <end position="605"/>
    </location>
</feature>
<keyword evidence="13 14" id="KW-0539">Nucleus</keyword>
<evidence type="ECO:0000256" key="13">
    <source>
        <dbReference type="ARBA" id="ARBA00023242"/>
    </source>
</evidence>
<dbReference type="Pfam" id="PF05970">
    <property type="entry name" value="PIF1"/>
    <property type="match status" value="1"/>
</dbReference>
<name>A0A5N5QSQ7_9AGAM</name>
<dbReference type="PANTHER" id="PTHR47642">
    <property type="entry name" value="ATP-DEPENDENT DNA HELICASE"/>
    <property type="match status" value="1"/>
</dbReference>
<dbReference type="FunFam" id="3.40.50.300:FF:001226">
    <property type="entry name" value="ATP-dependent DNA helicase PIF1"/>
    <property type="match status" value="1"/>
</dbReference>
<evidence type="ECO:0000256" key="1">
    <source>
        <dbReference type="ARBA" id="ARBA00001946"/>
    </source>
</evidence>
<evidence type="ECO:0000256" key="12">
    <source>
        <dbReference type="ARBA" id="ARBA00023235"/>
    </source>
</evidence>
<gene>
    <name evidence="14" type="primary">PIF1</name>
    <name evidence="17" type="ORF">CTheo_1749</name>
</gene>
<dbReference type="EC" id="5.6.2.3" evidence="14"/>
<evidence type="ECO:0000256" key="9">
    <source>
        <dbReference type="ARBA" id="ARBA00023128"/>
    </source>
</evidence>
<evidence type="ECO:0000256" key="7">
    <source>
        <dbReference type="ARBA" id="ARBA00022840"/>
    </source>
</evidence>
<dbReference type="GO" id="GO:0005730">
    <property type="term" value="C:nucleolus"/>
    <property type="evidence" value="ECO:0007669"/>
    <property type="project" value="UniProtKB-SubCell"/>
</dbReference>
<evidence type="ECO:0000256" key="11">
    <source>
        <dbReference type="ARBA" id="ARBA00023204"/>
    </source>
</evidence>
<keyword evidence="8 14" id="KW-0238">DNA-binding</keyword>
<dbReference type="InterPro" id="IPR051055">
    <property type="entry name" value="PIF1_helicase"/>
</dbReference>
<comment type="caution">
    <text evidence="17">The sequence shown here is derived from an EMBL/GenBank/DDBJ whole genome shotgun (WGS) entry which is preliminary data.</text>
</comment>
<protein>
    <recommendedName>
        <fullName evidence="14">ATP-dependent DNA helicase PIF1</fullName>
        <ecNumber evidence="14">5.6.2.3</ecNumber>
    </recommendedName>
    <alternativeName>
        <fullName evidence="14">DNA 5'-3' helicase PIF1</fullName>
    </alternativeName>
    <alternativeName>
        <fullName evidence="14">DNA repair and recombination helicase PIF1</fullName>
    </alternativeName>
</protein>
<keyword evidence="3 14" id="KW-0547">Nucleotide-binding</keyword>
<dbReference type="GO" id="GO:0016887">
    <property type="term" value="F:ATP hydrolysis activity"/>
    <property type="evidence" value="ECO:0007669"/>
    <property type="project" value="RHEA"/>
</dbReference>
<dbReference type="Pfam" id="PF21530">
    <property type="entry name" value="Pif1_2B_dom"/>
    <property type="match status" value="1"/>
</dbReference>
<dbReference type="GO" id="GO:0043139">
    <property type="term" value="F:5'-3' DNA helicase activity"/>
    <property type="evidence" value="ECO:0007669"/>
    <property type="project" value="UniProtKB-UniRule"/>
</dbReference>
<evidence type="ECO:0000256" key="6">
    <source>
        <dbReference type="ARBA" id="ARBA00022806"/>
    </source>
</evidence>
<dbReference type="InterPro" id="IPR049163">
    <property type="entry name" value="Pif1-like_2B_dom"/>
</dbReference>
<dbReference type="Proteomes" id="UP000383932">
    <property type="component" value="Unassembled WGS sequence"/>
</dbReference>
<comment type="similarity">
    <text evidence="14">Belongs to the helicase family. PIF1 subfamily.</text>
</comment>
<feature type="compositionally biased region" description="Low complexity" evidence="15">
    <location>
        <begin position="104"/>
        <end position="117"/>
    </location>
</feature>
<dbReference type="AlphaFoldDB" id="A0A5N5QSQ7"/>
<evidence type="ECO:0000313" key="17">
    <source>
        <dbReference type="EMBL" id="KAB5594770.1"/>
    </source>
</evidence>
<evidence type="ECO:0000256" key="10">
    <source>
        <dbReference type="ARBA" id="ARBA00023172"/>
    </source>
</evidence>
<sequence>MSRISSFKRDWDGEPPATISTTTSQSTETSAVTAPSMTSQTTITSSGGTASGKSSSRLATIMAALQSAGLENKASGKMNPTPSTSAVSTSSQTATANWVDSVNSASTPSTQATSSSSGKRARDSIEEEEGTKKRRSVREKEGAGKQMNLTVMENGDAKVGTGKLVITLSYEQSQILELVKQNKNVFFTGSAGTGKSVLLREIIKALKKKHGKAQDAVAITASTGIAACNIGGMTLHSFSGIGIGEGTPESLALKVRRNKNASSRWLRCKVLIIDEVSMLDGDLFDRLARVACIVRKNTKPFGGIQLIVTGDFFQLPPVMKGGQPKFAFEAEQWTECVERTFNLSKVFRQKDPRFVDMLNEMRFGRLTPASIRTFHELARPIPDDGIEATELFPRREEVDRANNLRMSALPGREEHYPARDAGTITDPVQRDKMLQNFMAPKEITLKRDAQVMLLKNIDETLVNGTVGRVIGFYDASEVDVSEKGELLQVYTPEEKKRATMSGKSKQKDPHVGLKKYPLVEFRVPRGTRQLLVMPDAFKVELPNGEVQVSRTQLPLILSWAMSIHKSQGQTLDRVKVDCGRIFEKGQAYVALSRATSLEGLQVLNFDPKKASRSSGSSKLFVSQHSESQHPIVALQRTPPPVQTPRAVQVPMLSWWANSLKLPRPPAFSTEGRHPLPPSTIDDLAAFDDLDTFASALKIDNFNKRDTL</sequence>
<keyword evidence="10 14" id="KW-0233">DNA recombination</keyword>
<dbReference type="InterPro" id="IPR010285">
    <property type="entry name" value="DNA_helicase_pif1-like_DEAD"/>
</dbReference>
<feature type="region of interest" description="Disordered" evidence="15">
    <location>
        <begin position="1"/>
        <end position="57"/>
    </location>
</feature>
<dbReference type="GO" id="GO:0006310">
    <property type="term" value="P:DNA recombination"/>
    <property type="evidence" value="ECO:0007669"/>
    <property type="project" value="UniProtKB-UniRule"/>
</dbReference>
<dbReference type="PANTHER" id="PTHR47642:SF5">
    <property type="entry name" value="ATP-DEPENDENT DNA HELICASE"/>
    <property type="match status" value="1"/>
</dbReference>
<comment type="catalytic activity">
    <reaction evidence="14">
        <text>ATP + H2O = ADP + phosphate + H(+)</text>
        <dbReference type="Rhea" id="RHEA:13065"/>
        <dbReference type="ChEBI" id="CHEBI:15377"/>
        <dbReference type="ChEBI" id="CHEBI:15378"/>
        <dbReference type="ChEBI" id="CHEBI:30616"/>
        <dbReference type="ChEBI" id="CHEBI:43474"/>
        <dbReference type="ChEBI" id="CHEBI:456216"/>
        <dbReference type="EC" id="5.6.2.3"/>
    </reaction>
</comment>
<evidence type="ECO:0000256" key="15">
    <source>
        <dbReference type="SAM" id="MobiDB-lite"/>
    </source>
</evidence>
<feature type="compositionally biased region" description="Low complexity" evidence="15">
    <location>
        <begin position="81"/>
        <end position="96"/>
    </location>
</feature>
<dbReference type="GO" id="GO:0005739">
    <property type="term" value="C:mitochondrion"/>
    <property type="evidence" value="ECO:0007669"/>
    <property type="project" value="UniProtKB-SubCell"/>
</dbReference>
<evidence type="ECO:0000256" key="5">
    <source>
        <dbReference type="ARBA" id="ARBA00022801"/>
    </source>
</evidence>
<dbReference type="OrthoDB" id="432234at2759"/>
<evidence type="ECO:0000256" key="2">
    <source>
        <dbReference type="ARBA" id="ARBA00004604"/>
    </source>
</evidence>
<dbReference type="GO" id="GO:0005524">
    <property type="term" value="F:ATP binding"/>
    <property type="evidence" value="ECO:0007669"/>
    <property type="project" value="UniProtKB-UniRule"/>
</dbReference>
<comment type="cofactor">
    <cofactor evidence="1 14">
        <name>Mg(2+)</name>
        <dbReference type="ChEBI" id="CHEBI:18420"/>
    </cofactor>
</comment>
<feature type="domain" description="AAA+ ATPase" evidence="16">
    <location>
        <begin position="181"/>
        <end position="476"/>
    </location>
</feature>
<keyword evidence="12 14" id="KW-0413">Isomerase</keyword>
<keyword evidence="4 14" id="KW-0227">DNA damage</keyword>
<dbReference type="SUPFAM" id="SSF52540">
    <property type="entry name" value="P-loop containing nucleoside triphosphate hydrolases"/>
    <property type="match status" value="2"/>
</dbReference>
<dbReference type="InterPro" id="IPR027417">
    <property type="entry name" value="P-loop_NTPase"/>
</dbReference>
<evidence type="ECO:0000256" key="3">
    <source>
        <dbReference type="ARBA" id="ARBA00022741"/>
    </source>
</evidence>
<dbReference type="GO" id="GO:0003697">
    <property type="term" value="F:single-stranded DNA binding"/>
    <property type="evidence" value="ECO:0007669"/>
    <property type="project" value="UniProtKB-ARBA"/>
</dbReference>
<keyword evidence="9 14" id="KW-0496">Mitochondrion</keyword>